<feature type="domain" description="C-type lectin" evidence="8">
    <location>
        <begin position="17"/>
        <end position="140"/>
    </location>
</feature>
<dbReference type="CDD" id="cd00033">
    <property type="entry name" value="CCP"/>
    <property type="match status" value="1"/>
</dbReference>
<keyword evidence="3" id="KW-0245">EGF-like domain</keyword>
<dbReference type="InterPro" id="IPR018378">
    <property type="entry name" value="C-type_lectin_CS"/>
</dbReference>
<dbReference type="InterPro" id="IPR001304">
    <property type="entry name" value="C-type_lectin-like"/>
</dbReference>
<name>A0AAV2KXK2_KNICA</name>
<dbReference type="SMART" id="SM00032">
    <property type="entry name" value="CCP"/>
    <property type="match status" value="1"/>
</dbReference>
<evidence type="ECO:0000259" key="9">
    <source>
        <dbReference type="PROSITE" id="PS50923"/>
    </source>
</evidence>
<feature type="disulfide bond" evidence="3">
    <location>
        <begin position="144"/>
        <end position="154"/>
    </location>
</feature>
<dbReference type="PROSITE" id="PS50923">
    <property type="entry name" value="SUSHI"/>
    <property type="match status" value="1"/>
</dbReference>
<keyword evidence="4" id="KW-0768">Sushi</keyword>
<dbReference type="EMBL" id="OZ035824">
    <property type="protein sequence ID" value="CAL1593781.1"/>
    <property type="molecule type" value="Genomic_DNA"/>
</dbReference>
<evidence type="ECO:0000259" key="8">
    <source>
        <dbReference type="PROSITE" id="PS50041"/>
    </source>
</evidence>
<dbReference type="SUPFAM" id="SSF57535">
    <property type="entry name" value="Complement control module/SCR domain"/>
    <property type="match status" value="1"/>
</dbReference>
<dbReference type="PROSITE" id="PS01186">
    <property type="entry name" value="EGF_2"/>
    <property type="match status" value="1"/>
</dbReference>
<comment type="caution">
    <text evidence="3">Lacks conserved residue(s) required for the propagation of feature annotation.</text>
</comment>
<gene>
    <name evidence="10" type="ORF">KC01_LOCUS22808</name>
</gene>
<dbReference type="Proteomes" id="UP001497482">
    <property type="component" value="Chromosome 2"/>
</dbReference>
<evidence type="ECO:0000256" key="1">
    <source>
        <dbReference type="ARBA" id="ARBA00022729"/>
    </source>
</evidence>
<dbReference type="Gene3D" id="3.10.100.10">
    <property type="entry name" value="Mannose-Binding Protein A, subunit A"/>
    <property type="match status" value="1"/>
</dbReference>
<feature type="domain" description="Sushi" evidence="9">
    <location>
        <begin position="178"/>
        <end position="236"/>
    </location>
</feature>
<dbReference type="PROSITE" id="PS50026">
    <property type="entry name" value="EGF_3"/>
    <property type="match status" value="1"/>
</dbReference>
<dbReference type="InterPro" id="IPR000436">
    <property type="entry name" value="Sushi_SCR_CCP_dom"/>
</dbReference>
<keyword evidence="2 3" id="KW-1015">Disulfide bond</keyword>
<evidence type="ECO:0000256" key="6">
    <source>
        <dbReference type="SAM" id="SignalP"/>
    </source>
</evidence>
<feature type="disulfide bond" evidence="4">
    <location>
        <begin position="207"/>
        <end position="234"/>
    </location>
</feature>
<dbReference type="PROSITE" id="PS00022">
    <property type="entry name" value="EGF_1"/>
    <property type="match status" value="1"/>
</dbReference>
<dbReference type="PANTHER" id="PTHR45784:SF3">
    <property type="entry name" value="C-TYPE LECTIN DOMAIN FAMILY 4 MEMBER K-LIKE-RELATED"/>
    <property type="match status" value="1"/>
</dbReference>
<dbReference type="PROSITE" id="PS50041">
    <property type="entry name" value="C_TYPE_LECTIN_2"/>
    <property type="match status" value="1"/>
</dbReference>
<evidence type="ECO:0000256" key="5">
    <source>
        <dbReference type="SAM" id="MobiDB-lite"/>
    </source>
</evidence>
<dbReference type="Pfam" id="PF00059">
    <property type="entry name" value="Lectin_C"/>
    <property type="match status" value="1"/>
</dbReference>
<evidence type="ECO:0000313" key="10">
    <source>
        <dbReference type="EMBL" id="CAL1593781.1"/>
    </source>
</evidence>
<dbReference type="PROSITE" id="PS00615">
    <property type="entry name" value="C_TYPE_LECTIN_1"/>
    <property type="match status" value="1"/>
</dbReference>
<accession>A0AAV2KXK2</accession>
<evidence type="ECO:0000259" key="7">
    <source>
        <dbReference type="PROSITE" id="PS50026"/>
    </source>
</evidence>
<feature type="signal peptide" evidence="6">
    <location>
        <begin position="1"/>
        <end position="19"/>
    </location>
</feature>
<organism evidence="10 11">
    <name type="scientific">Knipowitschia caucasica</name>
    <name type="common">Caucasian dwarf goby</name>
    <name type="synonym">Pomatoschistus caucasicus</name>
    <dbReference type="NCBI Taxonomy" id="637954"/>
    <lineage>
        <taxon>Eukaryota</taxon>
        <taxon>Metazoa</taxon>
        <taxon>Chordata</taxon>
        <taxon>Craniata</taxon>
        <taxon>Vertebrata</taxon>
        <taxon>Euteleostomi</taxon>
        <taxon>Actinopterygii</taxon>
        <taxon>Neopterygii</taxon>
        <taxon>Teleostei</taxon>
        <taxon>Neoteleostei</taxon>
        <taxon>Acanthomorphata</taxon>
        <taxon>Gobiaria</taxon>
        <taxon>Gobiiformes</taxon>
        <taxon>Gobioidei</taxon>
        <taxon>Gobiidae</taxon>
        <taxon>Gobiinae</taxon>
        <taxon>Knipowitschia</taxon>
    </lineage>
</organism>
<evidence type="ECO:0000313" key="11">
    <source>
        <dbReference type="Proteomes" id="UP001497482"/>
    </source>
</evidence>
<proteinExistence type="predicted"/>
<dbReference type="InterPro" id="IPR000742">
    <property type="entry name" value="EGF"/>
</dbReference>
<feature type="domain" description="EGF-like" evidence="7">
    <location>
        <begin position="140"/>
        <end position="175"/>
    </location>
</feature>
<reference evidence="10 11" key="1">
    <citation type="submission" date="2024-04" db="EMBL/GenBank/DDBJ databases">
        <authorList>
            <person name="Waldvogel A.-M."/>
            <person name="Schoenle A."/>
        </authorList>
    </citation>
    <scope>NUCLEOTIDE SEQUENCE [LARGE SCALE GENOMIC DNA]</scope>
</reference>
<dbReference type="PANTHER" id="PTHR45784">
    <property type="entry name" value="C-TYPE LECTIN DOMAIN FAMILY 20 MEMBER A-RELATED"/>
    <property type="match status" value="1"/>
</dbReference>
<evidence type="ECO:0000256" key="4">
    <source>
        <dbReference type="PROSITE-ProRule" id="PRU00302"/>
    </source>
</evidence>
<dbReference type="InterPro" id="IPR016187">
    <property type="entry name" value="CTDL_fold"/>
</dbReference>
<sequence length="278" mass="31196">MNWTHGIILACSLVGIAKAWTYHYSNVTMNWAQARDWCQTKFTDMVVIQNQQENDYLVSVLPQRNSSPYFWIGITKTYSNETWRWIGDNSTWMSDQSWAENEPNNNRSTEFCVEIYTSRGRNRGKWNDEKCSMAKYVSCYKAQCTNTTCDRGECHEVINNVTCHCQAGFEGERCQTAVACALGPGPDDGDLICSRNHTVNSTCHVSCSWGLFTIASGPITCESDGLWSGPRPACAVGSGAVSTLCCLCFCWRQYRKRQKNSQERPPDEDANSSSALSG</sequence>
<feature type="chain" id="PRO_5043629178" evidence="6">
    <location>
        <begin position="20"/>
        <end position="278"/>
    </location>
</feature>
<keyword evidence="1 6" id="KW-0732">Signal</keyword>
<dbReference type="AlphaFoldDB" id="A0AAV2KXK2"/>
<evidence type="ECO:0000256" key="2">
    <source>
        <dbReference type="ARBA" id="ARBA00023157"/>
    </source>
</evidence>
<evidence type="ECO:0000256" key="3">
    <source>
        <dbReference type="PROSITE-ProRule" id="PRU00076"/>
    </source>
</evidence>
<dbReference type="InterPro" id="IPR016186">
    <property type="entry name" value="C-type_lectin-like/link_sf"/>
</dbReference>
<dbReference type="Gene3D" id="2.10.70.10">
    <property type="entry name" value="Complement Module, domain 1"/>
    <property type="match status" value="1"/>
</dbReference>
<dbReference type="InterPro" id="IPR035976">
    <property type="entry name" value="Sushi/SCR/CCP_sf"/>
</dbReference>
<feature type="region of interest" description="Disordered" evidence="5">
    <location>
        <begin position="259"/>
        <end position="278"/>
    </location>
</feature>
<protein>
    <submittedName>
        <fullName evidence="10">Uncharacterized protein</fullName>
    </submittedName>
</protein>
<keyword evidence="11" id="KW-1185">Reference proteome</keyword>
<feature type="disulfide bond" evidence="3">
    <location>
        <begin position="165"/>
        <end position="174"/>
    </location>
</feature>
<dbReference type="SMART" id="SM00034">
    <property type="entry name" value="CLECT"/>
    <property type="match status" value="1"/>
</dbReference>
<dbReference type="SUPFAM" id="SSF56436">
    <property type="entry name" value="C-type lectin-like"/>
    <property type="match status" value="1"/>
</dbReference>